<dbReference type="SUPFAM" id="SSF53474">
    <property type="entry name" value="alpha/beta-Hydrolases"/>
    <property type="match status" value="1"/>
</dbReference>
<dbReference type="GO" id="GO:0047372">
    <property type="term" value="F:monoacylglycerol lipase activity"/>
    <property type="evidence" value="ECO:0007669"/>
    <property type="project" value="TreeGrafter"/>
</dbReference>
<dbReference type="PRINTS" id="PR00111">
    <property type="entry name" value="ABHYDROLASE"/>
</dbReference>
<dbReference type="InterPro" id="IPR000073">
    <property type="entry name" value="AB_hydrolase_1"/>
</dbReference>
<keyword evidence="3" id="KW-1185">Reference proteome</keyword>
<dbReference type="Gene3D" id="3.40.50.1820">
    <property type="entry name" value="alpha/beta hydrolase"/>
    <property type="match status" value="1"/>
</dbReference>
<dbReference type="PANTHER" id="PTHR43798">
    <property type="entry name" value="MONOACYLGLYCEROL LIPASE"/>
    <property type="match status" value="1"/>
</dbReference>
<organism evidence="2 3">
    <name type="scientific">Rubricella aquisinus</name>
    <dbReference type="NCBI Taxonomy" id="2028108"/>
    <lineage>
        <taxon>Bacteria</taxon>
        <taxon>Pseudomonadati</taxon>
        <taxon>Pseudomonadota</taxon>
        <taxon>Alphaproteobacteria</taxon>
        <taxon>Rhodobacterales</taxon>
        <taxon>Paracoccaceae</taxon>
        <taxon>Rubricella</taxon>
    </lineage>
</organism>
<evidence type="ECO:0000313" key="2">
    <source>
        <dbReference type="EMBL" id="MBB5515820.1"/>
    </source>
</evidence>
<dbReference type="Pfam" id="PF12697">
    <property type="entry name" value="Abhydrolase_6"/>
    <property type="match status" value="1"/>
</dbReference>
<name>A0A840WXB5_9RHOB</name>
<dbReference type="PANTHER" id="PTHR43798:SF33">
    <property type="entry name" value="HYDROLASE, PUTATIVE (AFU_ORTHOLOGUE AFUA_2G14860)-RELATED"/>
    <property type="match status" value="1"/>
</dbReference>
<evidence type="ECO:0000313" key="3">
    <source>
        <dbReference type="Proteomes" id="UP000553766"/>
    </source>
</evidence>
<sequence length="285" mass="30631">MTRAEAIWPPQGQFVTIGGRRVHYWRQGAGQPVVLIHGANGNLRDWTFHLAGALAQHHDVIAFDRPSHGYTDGIAKRGDPHGQAALLRAALAALGVSRPLIAGHSYGGAVALAWAVDAPKDVAGLCLIAAPSHEWEGSAGRLYEILDTPIIGAALAATLPPLIGPRIVRTRLPCIFTPQAMPDGYPAHLGAPLALRRETVRATAADISRLKDVIRRMIPRYAELPMPIEMIHGTADTIVPCDIHADHLIRAVPHGTLTRLDGVGHMPHHTHPETVLDAFARLRAA</sequence>
<dbReference type="InterPro" id="IPR050266">
    <property type="entry name" value="AB_hydrolase_sf"/>
</dbReference>
<dbReference type="GO" id="GO:0046464">
    <property type="term" value="P:acylglycerol catabolic process"/>
    <property type="evidence" value="ECO:0007669"/>
    <property type="project" value="TreeGrafter"/>
</dbReference>
<evidence type="ECO:0000259" key="1">
    <source>
        <dbReference type="Pfam" id="PF12697"/>
    </source>
</evidence>
<comment type="caution">
    <text evidence="2">The sequence shown here is derived from an EMBL/GenBank/DDBJ whole genome shotgun (WGS) entry which is preliminary data.</text>
</comment>
<dbReference type="AlphaFoldDB" id="A0A840WXB5"/>
<gene>
    <name evidence="2" type="ORF">FHS89_001840</name>
</gene>
<dbReference type="EMBL" id="JACIJS010000005">
    <property type="protein sequence ID" value="MBB5515820.1"/>
    <property type="molecule type" value="Genomic_DNA"/>
</dbReference>
<dbReference type="Proteomes" id="UP000553766">
    <property type="component" value="Unassembled WGS sequence"/>
</dbReference>
<accession>A0A840WXB5</accession>
<dbReference type="InterPro" id="IPR029058">
    <property type="entry name" value="AB_hydrolase_fold"/>
</dbReference>
<dbReference type="GO" id="GO:0016020">
    <property type="term" value="C:membrane"/>
    <property type="evidence" value="ECO:0007669"/>
    <property type="project" value="TreeGrafter"/>
</dbReference>
<protein>
    <submittedName>
        <fullName evidence="2">Pimeloyl-ACP methyl ester carboxylesterase</fullName>
    </submittedName>
</protein>
<dbReference type="RefSeq" id="WP_184010872.1">
    <property type="nucleotide sequence ID" value="NZ_JACIJS010000005.1"/>
</dbReference>
<proteinExistence type="predicted"/>
<reference evidence="2 3" key="1">
    <citation type="submission" date="2020-08" db="EMBL/GenBank/DDBJ databases">
        <title>Genomic Encyclopedia of Type Strains, Phase IV (KMG-IV): sequencing the most valuable type-strain genomes for metagenomic binning, comparative biology and taxonomic classification.</title>
        <authorList>
            <person name="Goeker M."/>
        </authorList>
    </citation>
    <scope>NUCLEOTIDE SEQUENCE [LARGE SCALE GENOMIC DNA]</scope>
    <source>
        <strain evidence="2 3">DSM 103377</strain>
    </source>
</reference>
<feature type="domain" description="AB hydrolase-1" evidence="1">
    <location>
        <begin position="33"/>
        <end position="278"/>
    </location>
</feature>